<feature type="compositionally biased region" description="Gly residues" evidence="1">
    <location>
        <begin position="178"/>
        <end position="187"/>
    </location>
</feature>
<dbReference type="PANTHER" id="PTHR45496">
    <property type="entry name" value="CHAPERONE DNAJ-DOMAIN SUPERFAMILY PROTEIN"/>
    <property type="match status" value="1"/>
</dbReference>
<dbReference type="CDD" id="cd06257">
    <property type="entry name" value="DnaJ"/>
    <property type="match status" value="1"/>
</dbReference>
<feature type="compositionally biased region" description="Low complexity" evidence="1">
    <location>
        <begin position="149"/>
        <end position="163"/>
    </location>
</feature>
<feature type="domain" description="J" evidence="2">
    <location>
        <begin position="70"/>
        <end position="136"/>
    </location>
</feature>
<dbReference type="PROSITE" id="PS50076">
    <property type="entry name" value="DNAJ_2"/>
    <property type="match status" value="1"/>
</dbReference>
<dbReference type="InterPro" id="IPR036869">
    <property type="entry name" value="J_dom_sf"/>
</dbReference>
<dbReference type="OrthoDB" id="10250354at2759"/>
<dbReference type="InterPro" id="IPR001623">
    <property type="entry name" value="DnaJ_domain"/>
</dbReference>
<evidence type="ECO:0000259" key="2">
    <source>
        <dbReference type="PROSITE" id="PS50076"/>
    </source>
</evidence>
<dbReference type="AlphaFoldDB" id="A0A2Z7BZE5"/>
<sequence length="315" mass="34798">MEHHTTTSRTEAERLIGIAEKLLRGKDLSGCRDFAILAQETEPLLEGSEQILAVSEVLLAADKLVNNHSDWYSILQVPPQRTHDFELIKKQYKRLCLLLHPDKNKLPFSDSAFRLVADAWAVVSDPAKKAVYDGELTRFAKVDLVSSRKQQPVQQQKKAQQPKGDNSHQKLPVRRSNKGGGGGGAGDSGATKLNKRNAGGTPTAKLSPSFWTACPYCYNLYEYPRAYEGCCLRCDSENCKKAFTATEILSLPPTVPGQEAYYCCWGFFPMSFVAGNVESPQKWIPPPVFEDVAPPDDGEVGVPEPPPPQPRPCPE</sequence>
<dbReference type="SMART" id="SM00271">
    <property type="entry name" value="DnaJ"/>
    <property type="match status" value="1"/>
</dbReference>
<reference evidence="3 4" key="1">
    <citation type="journal article" date="2015" name="Proc. Natl. Acad. Sci. U.S.A.">
        <title>The resurrection genome of Boea hygrometrica: A blueprint for survival of dehydration.</title>
        <authorList>
            <person name="Xiao L."/>
            <person name="Yang G."/>
            <person name="Zhang L."/>
            <person name="Yang X."/>
            <person name="Zhao S."/>
            <person name="Ji Z."/>
            <person name="Zhou Q."/>
            <person name="Hu M."/>
            <person name="Wang Y."/>
            <person name="Chen M."/>
            <person name="Xu Y."/>
            <person name="Jin H."/>
            <person name="Xiao X."/>
            <person name="Hu G."/>
            <person name="Bao F."/>
            <person name="Hu Y."/>
            <person name="Wan P."/>
            <person name="Li L."/>
            <person name="Deng X."/>
            <person name="Kuang T."/>
            <person name="Xiang C."/>
            <person name="Zhu J.K."/>
            <person name="Oliver M.J."/>
            <person name="He Y."/>
        </authorList>
    </citation>
    <scope>NUCLEOTIDE SEQUENCE [LARGE SCALE GENOMIC DNA]</scope>
    <source>
        <strain evidence="4">cv. XS01</strain>
    </source>
</reference>
<dbReference type="SUPFAM" id="SSF46565">
    <property type="entry name" value="Chaperone J-domain"/>
    <property type="match status" value="1"/>
</dbReference>
<keyword evidence="4" id="KW-1185">Reference proteome</keyword>
<proteinExistence type="predicted"/>
<feature type="compositionally biased region" description="Pro residues" evidence="1">
    <location>
        <begin position="303"/>
        <end position="315"/>
    </location>
</feature>
<dbReference type="Proteomes" id="UP000250235">
    <property type="component" value="Unassembled WGS sequence"/>
</dbReference>
<accession>A0A2Z7BZE5</accession>
<dbReference type="PANTHER" id="PTHR45496:SF1">
    <property type="entry name" value="CHAPERONE DNAJ-DOMAIN SUPERFAMILY PROTEIN"/>
    <property type="match status" value="1"/>
</dbReference>
<evidence type="ECO:0000313" key="3">
    <source>
        <dbReference type="EMBL" id="KZV37395.1"/>
    </source>
</evidence>
<name>A0A2Z7BZE5_9LAMI</name>
<evidence type="ECO:0000313" key="4">
    <source>
        <dbReference type="Proteomes" id="UP000250235"/>
    </source>
</evidence>
<gene>
    <name evidence="3" type="ORF">F511_01263</name>
</gene>
<organism evidence="3 4">
    <name type="scientific">Dorcoceras hygrometricum</name>
    <dbReference type="NCBI Taxonomy" id="472368"/>
    <lineage>
        <taxon>Eukaryota</taxon>
        <taxon>Viridiplantae</taxon>
        <taxon>Streptophyta</taxon>
        <taxon>Embryophyta</taxon>
        <taxon>Tracheophyta</taxon>
        <taxon>Spermatophyta</taxon>
        <taxon>Magnoliopsida</taxon>
        <taxon>eudicotyledons</taxon>
        <taxon>Gunneridae</taxon>
        <taxon>Pentapetalae</taxon>
        <taxon>asterids</taxon>
        <taxon>lamiids</taxon>
        <taxon>Lamiales</taxon>
        <taxon>Gesneriaceae</taxon>
        <taxon>Didymocarpoideae</taxon>
        <taxon>Trichosporeae</taxon>
        <taxon>Loxocarpinae</taxon>
        <taxon>Dorcoceras</taxon>
    </lineage>
</organism>
<dbReference type="EMBL" id="KV003144">
    <property type="protein sequence ID" value="KZV37395.1"/>
    <property type="molecule type" value="Genomic_DNA"/>
</dbReference>
<evidence type="ECO:0000256" key="1">
    <source>
        <dbReference type="SAM" id="MobiDB-lite"/>
    </source>
</evidence>
<dbReference type="Pfam" id="PF00226">
    <property type="entry name" value="DnaJ"/>
    <property type="match status" value="1"/>
</dbReference>
<protein>
    <recommendedName>
        <fullName evidence="2">J domain-containing protein</fullName>
    </recommendedName>
</protein>
<feature type="region of interest" description="Disordered" evidence="1">
    <location>
        <begin position="147"/>
        <end position="204"/>
    </location>
</feature>
<dbReference type="InterPro" id="IPR053052">
    <property type="entry name" value="Imprinting_Balance_Reg"/>
</dbReference>
<feature type="region of interest" description="Disordered" evidence="1">
    <location>
        <begin position="284"/>
        <end position="315"/>
    </location>
</feature>
<dbReference type="Gene3D" id="1.10.287.110">
    <property type="entry name" value="DnaJ domain"/>
    <property type="match status" value="1"/>
</dbReference>